<proteinExistence type="predicted"/>
<dbReference type="EMBL" id="KI669275">
    <property type="protein sequence ID" value="ETN68389.1"/>
    <property type="molecule type" value="Genomic_DNA"/>
</dbReference>
<gene>
    <name evidence="1" type="ORF">NECAME_15851</name>
</gene>
<sequence length="168" mass="19167">MNTVEDEKPTSGKCVAQRMMKYEPRRLVGITMRMVMNKDGKTKNNAHKHLRISIKFPKGFEASVLNKWSTFKAGPRTNFEVGVINIKRINIREQRYFKTFFQSPNANAKTIETALLGVRRDREQLLGRKSSFEDLHYLNVGIKVEVTTSTYATNAYAGEHDPDGNGLL</sequence>
<dbReference type="AlphaFoldDB" id="W2SFK0"/>
<evidence type="ECO:0000313" key="2">
    <source>
        <dbReference type="Proteomes" id="UP000053676"/>
    </source>
</evidence>
<dbReference type="Proteomes" id="UP000053676">
    <property type="component" value="Unassembled WGS sequence"/>
</dbReference>
<protein>
    <submittedName>
        <fullName evidence="1">Uncharacterized protein</fullName>
    </submittedName>
</protein>
<evidence type="ECO:0000313" key="1">
    <source>
        <dbReference type="EMBL" id="ETN68389.1"/>
    </source>
</evidence>
<reference evidence="2" key="1">
    <citation type="journal article" date="2014" name="Nat. Genet.">
        <title>Genome of the human hookworm Necator americanus.</title>
        <authorList>
            <person name="Tang Y.T."/>
            <person name="Gao X."/>
            <person name="Rosa B.A."/>
            <person name="Abubucker S."/>
            <person name="Hallsworth-Pepin K."/>
            <person name="Martin J."/>
            <person name="Tyagi R."/>
            <person name="Heizer E."/>
            <person name="Zhang X."/>
            <person name="Bhonagiri-Palsikar V."/>
            <person name="Minx P."/>
            <person name="Warren W.C."/>
            <person name="Wang Q."/>
            <person name="Zhan B."/>
            <person name="Hotez P.J."/>
            <person name="Sternberg P.W."/>
            <person name="Dougall A."/>
            <person name="Gaze S.T."/>
            <person name="Mulvenna J."/>
            <person name="Sotillo J."/>
            <person name="Ranganathan S."/>
            <person name="Rabelo E.M."/>
            <person name="Wilson R.K."/>
            <person name="Felgner P.L."/>
            <person name="Bethony J."/>
            <person name="Hawdon J.M."/>
            <person name="Gasser R.B."/>
            <person name="Loukas A."/>
            <person name="Mitreva M."/>
        </authorList>
    </citation>
    <scope>NUCLEOTIDE SEQUENCE [LARGE SCALE GENOMIC DNA]</scope>
</reference>
<organism evidence="1 2">
    <name type="scientific">Necator americanus</name>
    <name type="common">Human hookworm</name>
    <dbReference type="NCBI Taxonomy" id="51031"/>
    <lineage>
        <taxon>Eukaryota</taxon>
        <taxon>Metazoa</taxon>
        <taxon>Ecdysozoa</taxon>
        <taxon>Nematoda</taxon>
        <taxon>Chromadorea</taxon>
        <taxon>Rhabditida</taxon>
        <taxon>Rhabditina</taxon>
        <taxon>Rhabditomorpha</taxon>
        <taxon>Strongyloidea</taxon>
        <taxon>Ancylostomatidae</taxon>
        <taxon>Bunostominae</taxon>
        <taxon>Necator</taxon>
    </lineage>
</organism>
<name>W2SFK0_NECAM</name>
<keyword evidence="2" id="KW-1185">Reference proteome</keyword>
<accession>W2SFK0</accession>
<dbReference type="KEGG" id="nai:NECAME_15851"/>